<proteinExistence type="predicted"/>
<organism evidence="1 2">
    <name type="scientific">Bartonella quintana JK 68</name>
    <dbReference type="NCBI Taxonomy" id="1134503"/>
    <lineage>
        <taxon>Bacteria</taxon>
        <taxon>Pseudomonadati</taxon>
        <taxon>Pseudomonadota</taxon>
        <taxon>Alphaproteobacteria</taxon>
        <taxon>Hyphomicrobiales</taxon>
        <taxon>Bartonellaceae</taxon>
        <taxon>Bartonella</taxon>
    </lineage>
</organism>
<accession>A0ABR4ST01</accession>
<comment type="caution">
    <text evidence="1">The sequence shown here is derived from an EMBL/GenBank/DDBJ whole genome shotgun (WGS) entry which is preliminary data.</text>
</comment>
<sequence>MKEEAFSLQLKYYHFSLFTFKFYKRTEDTLGKKSSLQRILSSRSGFYRG</sequence>
<dbReference type="Proteomes" id="UP000027143">
    <property type="component" value="Unassembled WGS sequence"/>
</dbReference>
<protein>
    <submittedName>
        <fullName evidence="1">Uncharacterized protein</fullName>
    </submittedName>
</protein>
<reference evidence="1 2" key="1">
    <citation type="submission" date="2012-04" db="EMBL/GenBank/DDBJ databases">
        <title>The Genome Sequence of Bartonella quintana JK 68.</title>
        <authorList>
            <consortium name="The Broad Institute Genome Sequencing Platform"/>
            <consortium name="The Broad Institute Genome Sequencing Center for Infectious Disease"/>
            <person name="Feldgarden M."/>
            <person name="Kirby J."/>
            <person name="Kosoy M."/>
            <person name="Birtles R."/>
            <person name="Probert W.S."/>
            <person name="Chiaraviglio L."/>
            <person name="Walker B."/>
            <person name="Young S.K."/>
            <person name="Zeng Q."/>
            <person name="Gargeya S."/>
            <person name="Fitzgerald M."/>
            <person name="Haas B."/>
            <person name="Abouelleil A."/>
            <person name="Alvarado L."/>
            <person name="Arachchi H.M."/>
            <person name="Berlin A.M."/>
            <person name="Chapman S.B."/>
            <person name="Goldberg J."/>
            <person name="Griggs A."/>
            <person name="Gujja S."/>
            <person name="Hansen M."/>
            <person name="Howarth C."/>
            <person name="Imamovic A."/>
            <person name="Larimer J."/>
            <person name="McCowen C."/>
            <person name="Montmayeur A."/>
            <person name="Murphy C."/>
            <person name="Neiman D."/>
            <person name="Pearson M."/>
            <person name="Priest M."/>
            <person name="Roberts A."/>
            <person name="Saif S."/>
            <person name="Shea T."/>
            <person name="Sisk P."/>
            <person name="Sykes S."/>
            <person name="Wortman J."/>
            <person name="Nusbaum C."/>
            <person name="Birren B."/>
        </authorList>
    </citation>
    <scope>NUCLEOTIDE SEQUENCE [LARGE SCALE GENOMIC DNA]</scope>
    <source>
        <strain evidence="1 2">JK 68</strain>
    </source>
</reference>
<gene>
    <name evidence="1" type="ORF">O7U_00941</name>
</gene>
<evidence type="ECO:0000313" key="1">
    <source>
        <dbReference type="EMBL" id="KEC65291.1"/>
    </source>
</evidence>
<evidence type="ECO:0000313" key="2">
    <source>
        <dbReference type="Proteomes" id="UP000027143"/>
    </source>
</evidence>
<dbReference type="EMBL" id="AHPD01000011">
    <property type="protein sequence ID" value="KEC65291.1"/>
    <property type="molecule type" value="Genomic_DNA"/>
</dbReference>
<keyword evidence="2" id="KW-1185">Reference proteome</keyword>
<name>A0ABR4ST01_BARQI</name>